<sequence>MTSTTNKPMKAIILYDSQSVGGSTDRLIDSIGKKLAKSGAYVEKARCKTNGDFSFVEEFDLVLLGAPIYYLLVASKLSGALSKSSLRTMLKGKKVALFVICGSPEPMAQFLYLP</sequence>
<feature type="non-terminal residue" evidence="2">
    <location>
        <position position="114"/>
    </location>
</feature>
<dbReference type="Pfam" id="PF12724">
    <property type="entry name" value="Flavodoxin_5"/>
    <property type="match status" value="1"/>
</dbReference>
<dbReference type="SUPFAM" id="SSF52218">
    <property type="entry name" value="Flavoproteins"/>
    <property type="match status" value="1"/>
</dbReference>
<dbReference type="EMBL" id="DRSK01000131">
    <property type="protein sequence ID" value="HHE07724.1"/>
    <property type="molecule type" value="Genomic_DNA"/>
</dbReference>
<evidence type="ECO:0000313" key="2">
    <source>
        <dbReference type="EMBL" id="HHE07724.1"/>
    </source>
</evidence>
<organism evidence="2">
    <name type="scientific">Chlorobaculum parvum</name>
    <dbReference type="NCBI Taxonomy" id="274539"/>
    <lineage>
        <taxon>Bacteria</taxon>
        <taxon>Pseudomonadati</taxon>
        <taxon>Chlorobiota</taxon>
        <taxon>Chlorobiia</taxon>
        <taxon>Chlorobiales</taxon>
        <taxon>Chlorobiaceae</taxon>
        <taxon>Chlorobaculum</taxon>
    </lineage>
</organism>
<dbReference type="AlphaFoldDB" id="A0A7C5DEC6"/>
<gene>
    <name evidence="2" type="ORF">ENL01_02245</name>
</gene>
<dbReference type="InterPro" id="IPR026816">
    <property type="entry name" value="Flavodoxin_dom"/>
</dbReference>
<evidence type="ECO:0000259" key="1">
    <source>
        <dbReference type="Pfam" id="PF12724"/>
    </source>
</evidence>
<dbReference type="Gene3D" id="3.40.50.360">
    <property type="match status" value="1"/>
</dbReference>
<proteinExistence type="predicted"/>
<name>A0A7C5DEC6_9CHLB</name>
<comment type="caution">
    <text evidence="2">The sequence shown here is derived from an EMBL/GenBank/DDBJ whole genome shotgun (WGS) entry which is preliminary data.</text>
</comment>
<reference evidence="2" key="1">
    <citation type="journal article" date="2020" name="mSystems">
        <title>Genome- and Community-Level Interaction Insights into Carbon Utilization and Element Cycling Functions of Hydrothermarchaeota in Hydrothermal Sediment.</title>
        <authorList>
            <person name="Zhou Z."/>
            <person name="Liu Y."/>
            <person name="Xu W."/>
            <person name="Pan J."/>
            <person name="Luo Z.H."/>
            <person name="Li M."/>
        </authorList>
    </citation>
    <scope>NUCLEOTIDE SEQUENCE [LARGE SCALE GENOMIC DNA]</scope>
    <source>
        <strain evidence="2">HyVt-628</strain>
    </source>
</reference>
<dbReference type="InterPro" id="IPR029039">
    <property type="entry name" value="Flavoprotein-like_sf"/>
</dbReference>
<dbReference type="Proteomes" id="UP000886059">
    <property type="component" value="Unassembled WGS sequence"/>
</dbReference>
<feature type="domain" description="Flavodoxin" evidence="1">
    <location>
        <begin position="13"/>
        <end position="102"/>
    </location>
</feature>
<protein>
    <submittedName>
        <fullName evidence="2">Protochlorophyllide oxidoreductase</fullName>
    </submittedName>
</protein>
<accession>A0A7C5DEC6</accession>